<dbReference type="Proteomes" id="UP001165740">
    <property type="component" value="Chromosome 14"/>
</dbReference>
<keyword evidence="1" id="KW-0812">Transmembrane</keyword>
<reference evidence="3" key="1">
    <citation type="submission" date="2025-08" db="UniProtKB">
        <authorList>
            <consortium name="RefSeq"/>
        </authorList>
    </citation>
    <scope>IDENTIFICATION</scope>
</reference>
<dbReference type="GeneID" id="106053878"/>
<keyword evidence="1" id="KW-0472">Membrane</keyword>
<proteinExistence type="predicted"/>
<accession>A0A9W2YXT6</accession>
<dbReference type="AlphaFoldDB" id="A0A9W2YXT6"/>
<evidence type="ECO:0000313" key="3">
    <source>
        <dbReference type="RefSeq" id="XP_055867541.1"/>
    </source>
</evidence>
<feature type="transmembrane region" description="Helical" evidence="1">
    <location>
        <begin position="311"/>
        <end position="327"/>
    </location>
</feature>
<evidence type="ECO:0000313" key="2">
    <source>
        <dbReference type="Proteomes" id="UP001165740"/>
    </source>
</evidence>
<sequence length="333" mass="38092">MMKSVILAALKINRIKCFNYSIYSSTYKTRIGTMDALKVLFIVYILFGFTIGTSGHYIKFFPIQKSNENTSTCNGFVQDETIYIRGEAKVNGYSDTTIQIIIHKHFQSNQYLFCEIELKSNHTTEGCSYDVTEQDNVFSIAVTLKATTDLSFGKISGKLLNNKEIKDSYEVDLPGIYEHDSVNASVVINQQNVESQNYLNFSDNVLQISSTCQSLVGSCHLQLRLNDTPTLLETDDKLQFEASYPQPRYVSIILTVYNCNRNKVLKIYTYHVLIAHHIEERSAIAFVVILAPMFYPLAMIILFWVCFRRSSVSMAYLFQMVLIYSCLMKTMSF</sequence>
<feature type="transmembrane region" description="Helical" evidence="1">
    <location>
        <begin position="41"/>
        <end position="58"/>
    </location>
</feature>
<gene>
    <name evidence="3" type="primary">LOC106053878</name>
</gene>
<evidence type="ECO:0000256" key="1">
    <source>
        <dbReference type="SAM" id="Phobius"/>
    </source>
</evidence>
<keyword evidence="2" id="KW-1185">Reference proteome</keyword>
<dbReference type="OrthoDB" id="10290482at2759"/>
<protein>
    <submittedName>
        <fullName evidence="3">Uncharacterized protein LOC106053878</fullName>
    </submittedName>
</protein>
<organism evidence="2 3">
    <name type="scientific">Biomphalaria glabrata</name>
    <name type="common">Bloodfluke planorb</name>
    <name type="synonym">Freshwater snail</name>
    <dbReference type="NCBI Taxonomy" id="6526"/>
    <lineage>
        <taxon>Eukaryota</taxon>
        <taxon>Metazoa</taxon>
        <taxon>Spiralia</taxon>
        <taxon>Lophotrochozoa</taxon>
        <taxon>Mollusca</taxon>
        <taxon>Gastropoda</taxon>
        <taxon>Heterobranchia</taxon>
        <taxon>Euthyneura</taxon>
        <taxon>Panpulmonata</taxon>
        <taxon>Hygrophila</taxon>
        <taxon>Lymnaeoidea</taxon>
        <taxon>Planorbidae</taxon>
        <taxon>Biomphalaria</taxon>
    </lineage>
</organism>
<dbReference type="RefSeq" id="XP_055867541.1">
    <property type="nucleotide sequence ID" value="XM_056011566.1"/>
</dbReference>
<name>A0A9W2YXT6_BIOGL</name>
<feature type="transmembrane region" description="Helical" evidence="1">
    <location>
        <begin position="283"/>
        <end position="305"/>
    </location>
</feature>
<keyword evidence="1" id="KW-1133">Transmembrane helix</keyword>